<comment type="similarity">
    <text evidence="1 6">Belongs to the GroES chaperonin family.</text>
</comment>
<dbReference type="HAMAP" id="MF_00580">
    <property type="entry name" value="CH10"/>
    <property type="match status" value="1"/>
</dbReference>
<dbReference type="NCBIfam" id="NF001531">
    <property type="entry name" value="PRK00364.2-2"/>
    <property type="match status" value="1"/>
</dbReference>
<gene>
    <name evidence="7" type="ORF">L195_g015891</name>
</gene>
<protein>
    <recommendedName>
        <fullName evidence="4">20 kDa chaperonin, chloroplastic</fullName>
    </recommendedName>
    <alternativeName>
        <fullName evidence="3">Chaperonin 10</fullName>
    </alternativeName>
    <alternativeName>
        <fullName evidence="5">Protein Cpn21</fullName>
    </alternativeName>
</protein>
<evidence type="ECO:0000256" key="3">
    <source>
        <dbReference type="ARBA" id="ARBA00031971"/>
    </source>
</evidence>
<dbReference type="PROSITE" id="PS00681">
    <property type="entry name" value="CHAPERONINS_CPN10"/>
    <property type="match status" value="1"/>
</dbReference>
<dbReference type="Pfam" id="PF00166">
    <property type="entry name" value="Cpn10"/>
    <property type="match status" value="2"/>
</dbReference>
<reference evidence="7 8" key="1">
    <citation type="journal article" date="2014" name="Am. J. Bot.">
        <title>Genome assembly and annotation for red clover (Trifolium pratense; Fabaceae).</title>
        <authorList>
            <person name="Istvanek J."/>
            <person name="Jaros M."/>
            <person name="Krenek A."/>
            <person name="Repkova J."/>
        </authorList>
    </citation>
    <scope>NUCLEOTIDE SEQUENCE [LARGE SCALE GENOMIC DNA]</scope>
    <source>
        <strain evidence="8">cv. Tatra</strain>
        <tissue evidence="7">Young leaves</tissue>
    </source>
</reference>
<keyword evidence="2 6" id="KW-0143">Chaperone</keyword>
<reference evidence="7 8" key="2">
    <citation type="journal article" date="2017" name="Front. Plant Sci.">
        <title>Gene Classification and Mining of Molecular Markers Useful in Red Clover (Trifolium pratense) Breeding.</title>
        <authorList>
            <person name="Istvanek J."/>
            <person name="Dluhosova J."/>
            <person name="Dluhos P."/>
            <person name="Patkova L."/>
            <person name="Nedelnik J."/>
            <person name="Repkova J."/>
        </authorList>
    </citation>
    <scope>NUCLEOTIDE SEQUENCE [LARGE SCALE GENOMIC DNA]</scope>
    <source>
        <strain evidence="8">cv. Tatra</strain>
        <tissue evidence="7">Young leaves</tissue>
    </source>
</reference>
<dbReference type="PRINTS" id="PR00297">
    <property type="entry name" value="CHAPERONIN10"/>
</dbReference>
<dbReference type="SUPFAM" id="SSF50129">
    <property type="entry name" value="GroES-like"/>
    <property type="match status" value="2"/>
</dbReference>
<dbReference type="EMBL" id="ASHM01010871">
    <property type="protein sequence ID" value="PNX92750.1"/>
    <property type="molecule type" value="Genomic_DNA"/>
</dbReference>
<sequence length="260" mass="27613">MASSQLTASSISTRNVFASFEGLRPVQFHCPRHVTIGNPARRSFKGLVVKASTAVAPKYTTIKPLGDRVLLKIKEAEEKTQGGILLPSNAQTKPQGGEVVAVGEGKTLGKNQVENSVKPGAQVVYSKYAGTEVDFNGEKHLILKDDDIVGILETDDIKDLKPLNDRVLIQIEKAEEKTAGVAVVAIAFIAVAATCNAAVASNAVVAVGPGFVDEEGNRKPLPVTSGNTVLYSKYAGNDFKGKDGYEYITLRSSDIIAILS</sequence>
<evidence type="ECO:0000256" key="2">
    <source>
        <dbReference type="ARBA" id="ARBA00023186"/>
    </source>
</evidence>
<evidence type="ECO:0000256" key="6">
    <source>
        <dbReference type="RuleBase" id="RU003479"/>
    </source>
</evidence>
<dbReference type="SMART" id="SM00883">
    <property type="entry name" value="Cpn10"/>
    <property type="match status" value="2"/>
</dbReference>
<dbReference type="Gene3D" id="2.30.33.40">
    <property type="entry name" value="GroES chaperonin"/>
    <property type="match status" value="2"/>
</dbReference>
<evidence type="ECO:0000256" key="4">
    <source>
        <dbReference type="ARBA" id="ARBA00073031"/>
    </source>
</evidence>
<dbReference type="GO" id="GO:0051082">
    <property type="term" value="F:unfolded protein binding"/>
    <property type="evidence" value="ECO:0007669"/>
    <property type="project" value="TreeGrafter"/>
</dbReference>
<dbReference type="InterPro" id="IPR037124">
    <property type="entry name" value="Chaperonin_GroES_sf"/>
</dbReference>
<dbReference type="PIRSF" id="PIRSF038157">
    <property type="entry name" value="Chaperonin_21_chloroplast"/>
    <property type="match status" value="1"/>
</dbReference>
<proteinExistence type="inferred from homology"/>
<dbReference type="InterPro" id="IPR018369">
    <property type="entry name" value="Chaprnonin_Cpn10_CS"/>
</dbReference>
<organism evidence="7 8">
    <name type="scientific">Trifolium pratense</name>
    <name type="common">Red clover</name>
    <dbReference type="NCBI Taxonomy" id="57577"/>
    <lineage>
        <taxon>Eukaryota</taxon>
        <taxon>Viridiplantae</taxon>
        <taxon>Streptophyta</taxon>
        <taxon>Embryophyta</taxon>
        <taxon>Tracheophyta</taxon>
        <taxon>Spermatophyta</taxon>
        <taxon>Magnoliopsida</taxon>
        <taxon>eudicotyledons</taxon>
        <taxon>Gunneridae</taxon>
        <taxon>Pentapetalae</taxon>
        <taxon>rosids</taxon>
        <taxon>fabids</taxon>
        <taxon>Fabales</taxon>
        <taxon>Fabaceae</taxon>
        <taxon>Papilionoideae</taxon>
        <taxon>50 kb inversion clade</taxon>
        <taxon>NPAAA clade</taxon>
        <taxon>Hologalegina</taxon>
        <taxon>IRL clade</taxon>
        <taxon>Trifolieae</taxon>
        <taxon>Trifolium</taxon>
    </lineage>
</organism>
<comment type="caution">
    <text evidence="7">The sequence shown here is derived from an EMBL/GenBank/DDBJ whole genome shotgun (WGS) entry which is preliminary data.</text>
</comment>
<accession>A0A2K3MPK4</accession>
<dbReference type="GO" id="GO:0046914">
    <property type="term" value="F:transition metal ion binding"/>
    <property type="evidence" value="ECO:0007669"/>
    <property type="project" value="InterPro"/>
</dbReference>
<evidence type="ECO:0000313" key="7">
    <source>
        <dbReference type="EMBL" id="PNX92750.1"/>
    </source>
</evidence>
<dbReference type="AlphaFoldDB" id="A0A2K3MPK4"/>
<evidence type="ECO:0000256" key="5">
    <source>
        <dbReference type="ARBA" id="ARBA00079398"/>
    </source>
</evidence>
<dbReference type="GO" id="GO:0044183">
    <property type="term" value="F:protein folding chaperone"/>
    <property type="evidence" value="ECO:0007669"/>
    <property type="project" value="InterPro"/>
</dbReference>
<evidence type="ECO:0000256" key="1">
    <source>
        <dbReference type="ARBA" id="ARBA00006975"/>
    </source>
</evidence>
<dbReference type="PANTHER" id="PTHR10772">
    <property type="entry name" value="10 KDA HEAT SHOCK PROTEIN"/>
    <property type="match status" value="1"/>
</dbReference>
<dbReference type="GO" id="GO:0009507">
    <property type="term" value="C:chloroplast"/>
    <property type="evidence" value="ECO:0007669"/>
    <property type="project" value="TreeGrafter"/>
</dbReference>
<dbReference type="FunFam" id="2.30.33.40:FF:000001">
    <property type="entry name" value="10 kDa chaperonin"/>
    <property type="match status" value="1"/>
</dbReference>
<dbReference type="GO" id="GO:0005739">
    <property type="term" value="C:mitochondrion"/>
    <property type="evidence" value="ECO:0007669"/>
    <property type="project" value="TreeGrafter"/>
</dbReference>
<dbReference type="InterPro" id="IPR011032">
    <property type="entry name" value="GroES-like_sf"/>
</dbReference>
<dbReference type="InterPro" id="IPR020818">
    <property type="entry name" value="Chaperonin_GroES"/>
</dbReference>
<evidence type="ECO:0000313" key="8">
    <source>
        <dbReference type="Proteomes" id="UP000236291"/>
    </source>
</evidence>
<dbReference type="GO" id="GO:0005524">
    <property type="term" value="F:ATP binding"/>
    <property type="evidence" value="ECO:0007669"/>
    <property type="project" value="InterPro"/>
</dbReference>
<dbReference type="InterPro" id="IPR017416">
    <property type="entry name" value="Cpn20"/>
</dbReference>
<name>A0A2K3MPK4_TRIPR</name>
<dbReference type="FunFam" id="2.30.33.40:FF:000005">
    <property type="entry name" value="20 kDa chaperonin, chloroplastic"/>
    <property type="match status" value="1"/>
</dbReference>
<dbReference type="STRING" id="57577.A0A2K3MPK4"/>
<dbReference type="CDD" id="cd00320">
    <property type="entry name" value="cpn10"/>
    <property type="match status" value="1"/>
</dbReference>
<dbReference type="Proteomes" id="UP000236291">
    <property type="component" value="Unassembled WGS sequence"/>
</dbReference>
<dbReference type="GO" id="GO:0051087">
    <property type="term" value="F:protein-folding chaperone binding"/>
    <property type="evidence" value="ECO:0007669"/>
    <property type="project" value="TreeGrafter"/>
</dbReference>
<dbReference type="PANTHER" id="PTHR10772:SF40">
    <property type="entry name" value="(RAPE) HYPOTHETICAL PROTEIN"/>
    <property type="match status" value="1"/>
</dbReference>